<proteinExistence type="inferred from homology"/>
<protein>
    <recommendedName>
        <fullName evidence="4 11">Enolase</fullName>
        <ecNumber evidence="3 11">4.2.1.11</ecNumber>
    </recommendedName>
    <alternativeName>
        <fullName evidence="11">2-phospho-D-glycerate hydro-lyase</fullName>
    </alternativeName>
    <alternativeName>
        <fullName evidence="11">2-phosphoglycerate dehydratase</fullName>
    </alternativeName>
</protein>
<dbReference type="PIRSF" id="PIRSF001400">
    <property type="entry name" value="Enolase"/>
    <property type="match status" value="1"/>
</dbReference>
<dbReference type="HAMAP" id="MF_00318">
    <property type="entry name" value="Enolase"/>
    <property type="match status" value="1"/>
</dbReference>
<comment type="cofactor">
    <cofactor evidence="11">
        <name>Mg(2+)</name>
        <dbReference type="ChEBI" id="CHEBI:18420"/>
    </cofactor>
    <text evidence="11">Binds a second Mg(2+) ion via substrate during catalysis.</text>
</comment>
<dbReference type="Pfam" id="PF03952">
    <property type="entry name" value="Enolase_N"/>
    <property type="match status" value="1"/>
</dbReference>
<dbReference type="EMBL" id="JACRSV010000001">
    <property type="protein sequence ID" value="MBC8558445.1"/>
    <property type="molecule type" value="Genomic_DNA"/>
</dbReference>
<evidence type="ECO:0000313" key="18">
    <source>
        <dbReference type="Proteomes" id="UP000610760"/>
    </source>
</evidence>
<evidence type="ECO:0000256" key="4">
    <source>
        <dbReference type="ARBA" id="ARBA00017068"/>
    </source>
</evidence>
<dbReference type="GO" id="GO:0000015">
    <property type="term" value="C:phosphopyruvate hydratase complex"/>
    <property type="evidence" value="ECO:0007669"/>
    <property type="project" value="InterPro"/>
</dbReference>
<dbReference type="SUPFAM" id="SSF54826">
    <property type="entry name" value="Enolase N-terminal domain-like"/>
    <property type="match status" value="1"/>
</dbReference>
<feature type="binding site" evidence="13">
    <location>
        <begin position="365"/>
        <end position="368"/>
    </location>
    <ligand>
        <name>substrate</name>
    </ligand>
</feature>
<evidence type="ECO:0000256" key="5">
    <source>
        <dbReference type="ARBA" id="ARBA00022525"/>
    </source>
</evidence>
<dbReference type="InterPro" id="IPR020809">
    <property type="entry name" value="Enolase_CS"/>
</dbReference>
<dbReference type="GO" id="GO:0000287">
    <property type="term" value="F:magnesium ion binding"/>
    <property type="evidence" value="ECO:0007669"/>
    <property type="project" value="UniProtKB-UniRule"/>
</dbReference>
<dbReference type="SFLD" id="SFLDF00002">
    <property type="entry name" value="enolase"/>
    <property type="match status" value="1"/>
</dbReference>
<comment type="function">
    <text evidence="11">Catalyzes the reversible conversion of 2-phosphoglycerate (2-PG) into phosphoenolpyruvate (PEP). It is essential for the degradation of carbohydrates via glycolysis.</text>
</comment>
<dbReference type="GO" id="GO:0005576">
    <property type="term" value="C:extracellular region"/>
    <property type="evidence" value="ECO:0007669"/>
    <property type="project" value="UniProtKB-SubCell"/>
</dbReference>
<feature type="binding site" evidence="13">
    <location>
        <position position="286"/>
    </location>
    <ligand>
        <name>substrate</name>
    </ligand>
</feature>
<evidence type="ECO:0000259" key="16">
    <source>
        <dbReference type="SMART" id="SM01193"/>
    </source>
</evidence>
<dbReference type="PROSITE" id="PS00164">
    <property type="entry name" value="ENOLASE"/>
    <property type="match status" value="1"/>
</dbReference>
<evidence type="ECO:0000256" key="12">
    <source>
        <dbReference type="PIRSR" id="PIRSR001400-1"/>
    </source>
</evidence>
<comment type="caution">
    <text evidence="17">The sequence shown here is derived from an EMBL/GenBank/DDBJ whole genome shotgun (WGS) entry which is preliminary data.</text>
</comment>
<comment type="cofactor">
    <cofactor evidence="14">
        <name>Mg(2+)</name>
        <dbReference type="ChEBI" id="CHEBI:18420"/>
    </cofactor>
    <text evidence="14">Mg(2+) is required for catalysis and for stabilizing the dimer.</text>
</comment>
<evidence type="ECO:0000256" key="7">
    <source>
        <dbReference type="ARBA" id="ARBA00022842"/>
    </source>
</evidence>
<keyword evidence="18" id="KW-1185">Reference proteome</keyword>
<dbReference type="Proteomes" id="UP000610760">
    <property type="component" value="Unassembled WGS sequence"/>
</dbReference>
<dbReference type="InterPro" id="IPR000941">
    <property type="entry name" value="Enolase"/>
</dbReference>
<dbReference type="GO" id="GO:0009986">
    <property type="term" value="C:cell surface"/>
    <property type="evidence" value="ECO:0007669"/>
    <property type="project" value="UniProtKB-SubCell"/>
</dbReference>
<dbReference type="RefSeq" id="WP_283242735.1">
    <property type="nucleotide sequence ID" value="NZ_JACRSV010000001.1"/>
</dbReference>
<evidence type="ECO:0000259" key="15">
    <source>
        <dbReference type="SMART" id="SM01192"/>
    </source>
</evidence>
<dbReference type="Gene3D" id="3.20.20.120">
    <property type="entry name" value="Enolase-like C-terminal domain"/>
    <property type="match status" value="1"/>
</dbReference>
<feature type="binding site" evidence="13">
    <location>
        <position position="389"/>
    </location>
    <ligand>
        <name>substrate</name>
    </ligand>
</feature>
<evidence type="ECO:0000256" key="10">
    <source>
        <dbReference type="ARBA" id="ARBA00048951"/>
    </source>
</evidence>
<dbReference type="InterPro" id="IPR036849">
    <property type="entry name" value="Enolase-like_C_sf"/>
</dbReference>
<feature type="binding site" evidence="11 14">
    <location>
        <position position="243"/>
    </location>
    <ligand>
        <name>Mg(2+)</name>
        <dbReference type="ChEBI" id="CHEBI:18420"/>
    </ligand>
</feature>
<evidence type="ECO:0000256" key="8">
    <source>
        <dbReference type="ARBA" id="ARBA00023152"/>
    </source>
</evidence>
<comment type="subcellular location">
    <subcellularLocation>
        <location evidence="11">Cytoplasm</location>
    </subcellularLocation>
    <subcellularLocation>
        <location evidence="11">Secreted</location>
    </subcellularLocation>
    <subcellularLocation>
        <location evidence="11">Cell surface</location>
    </subcellularLocation>
    <text evidence="11">Fractions of enolase are present in both the cytoplasm and on the cell surface.</text>
</comment>
<feature type="domain" description="Enolase N-terminal" evidence="16">
    <location>
        <begin position="6"/>
        <end position="135"/>
    </location>
</feature>
<feature type="binding site" evidence="11">
    <location>
        <position position="338"/>
    </location>
    <ligand>
        <name>(2R)-2-phosphoglycerate</name>
        <dbReference type="ChEBI" id="CHEBI:58289"/>
    </ligand>
</feature>
<evidence type="ECO:0000256" key="3">
    <source>
        <dbReference type="ARBA" id="ARBA00012058"/>
    </source>
</evidence>
<dbReference type="GO" id="GO:0004634">
    <property type="term" value="F:phosphopyruvate hydratase activity"/>
    <property type="evidence" value="ECO:0007669"/>
    <property type="project" value="UniProtKB-UniRule"/>
</dbReference>
<keyword evidence="5 11" id="KW-0964">Secreted</keyword>
<dbReference type="InterPro" id="IPR020810">
    <property type="entry name" value="Enolase_C"/>
</dbReference>
<evidence type="ECO:0000256" key="11">
    <source>
        <dbReference type="HAMAP-Rule" id="MF_00318"/>
    </source>
</evidence>
<feature type="binding site" evidence="11">
    <location>
        <position position="367"/>
    </location>
    <ligand>
        <name>(2R)-2-phosphoglycerate</name>
        <dbReference type="ChEBI" id="CHEBI:58289"/>
    </ligand>
</feature>
<feature type="binding site" evidence="11">
    <location>
        <position position="368"/>
    </location>
    <ligand>
        <name>(2R)-2-phosphoglycerate</name>
        <dbReference type="ChEBI" id="CHEBI:58289"/>
    </ligand>
</feature>
<dbReference type="SMART" id="SM01192">
    <property type="entry name" value="Enolase_C"/>
    <property type="match status" value="1"/>
</dbReference>
<feature type="binding site" evidence="11 14">
    <location>
        <position position="313"/>
    </location>
    <ligand>
        <name>Mg(2+)</name>
        <dbReference type="ChEBI" id="CHEBI:18420"/>
    </ligand>
</feature>
<evidence type="ECO:0000256" key="6">
    <source>
        <dbReference type="ARBA" id="ARBA00022723"/>
    </source>
</evidence>
<comment type="catalytic activity">
    <reaction evidence="10">
        <text>(2R)-2-phosphoglycerate = phosphoenolpyruvate + H2O</text>
        <dbReference type="Rhea" id="RHEA:10164"/>
        <dbReference type="ChEBI" id="CHEBI:15377"/>
        <dbReference type="ChEBI" id="CHEBI:58289"/>
        <dbReference type="ChEBI" id="CHEBI:58702"/>
        <dbReference type="EC" id="4.2.1.11"/>
    </reaction>
    <physiologicalReaction direction="left-to-right" evidence="10">
        <dbReference type="Rhea" id="RHEA:10165"/>
    </physiologicalReaction>
</comment>
<comment type="similarity">
    <text evidence="2 11">Belongs to the enolase family.</text>
</comment>
<dbReference type="CDD" id="cd03313">
    <property type="entry name" value="enolase"/>
    <property type="match status" value="1"/>
</dbReference>
<keyword evidence="11" id="KW-0963">Cytoplasm</keyword>
<evidence type="ECO:0000256" key="14">
    <source>
        <dbReference type="PIRSR" id="PIRSR001400-3"/>
    </source>
</evidence>
<feature type="binding site" evidence="13">
    <location>
        <position position="156"/>
    </location>
    <ligand>
        <name>substrate</name>
    </ligand>
</feature>
<dbReference type="GO" id="GO:0006096">
    <property type="term" value="P:glycolytic process"/>
    <property type="evidence" value="ECO:0007669"/>
    <property type="project" value="UniProtKB-UniRule"/>
</dbReference>
<feature type="active site" description="Proton acceptor" evidence="11 12">
    <location>
        <position position="338"/>
    </location>
</feature>
<evidence type="ECO:0000313" key="17">
    <source>
        <dbReference type="EMBL" id="MBC8558445.1"/>
    </source>
</evidence>
<feature type="binding site" evidence="11">
    <location>
        <position position="164"/>
    </location>
    <ligand>
        <name>(2R)-2-phosphoglycerate</name>
        <dbReference type="ChEBI" id="CHEBI:58289"/>
    </ligand>
</feature>
<gene>
    <name evidence="11 17" type="primary">eno</name>
    <name evidence="17" type="ORF">H8710_00030</name>
</gene>
<keyword evidence="6 11" id="KW-0479">Metal-binding</keyword>
<evidence type="ECO:0000256" key="13">
    <source>
        <dbReference type="PIRSR" id="PIRSR001400-2"/>
    </source>
</evidence>
<feature type="binding site" evidence="11">
    <location>
        <position position="389"/>
    </location>
    <ligand>
        <name>(2R)-2-phosphoglycerate</name>
        <dbReference type="ChEBI" id="CHEBI:58289"/>
    </ligand>
</feature>
<dbReference type="PRINTS" id="PR00148">
    <property type="entry name" value="ENOLASE"/>
</dbReference>
<evidence type="ECO:0000256" key="1">
    <source>
        <dbReference type="ARBA" id="ARBA00005031"/>
    </source>
</evidence>
<feature type="active site" description="Proton donor" evidence="11 12">
    <location>
        <position position="206"/>
    </location>
</feature>
<comment type="pathway">
    <text evidence="1 11">Carbohydrate degradation; glycolysis; pyruvate from D-glyceraldehyde 3-phosphate: step 4/5.</text>
</comment>
<feature type="binding site" evidence="11 14">
    <location>
        <position position="286"/>
    </location>
    <ligand>
        <name>Mg(2+)</name>
        <dbReference type="ChEBI" id="CHEBI:18420"/>
    </ligand>
</feature>
<feature type="domain" description="Enolase C-terminal TIM barrel" evidence="15">
    <location>
        <begin position="140"/>
        <end position="424"/>
    </location>
</feature>
<feature type="binding site" evidence="13">
    <location>
        <position position="165"/>
    </location>
    <ligand>
        <name>substrate</name>
    </ligand>
</feature>
<dbReference type="PANTHER" id="PTHR11902:SF1">
    <property type="entry name" value="ENOLASE"/>
    <property type="match status" value="1"/>
</dbReference>
<organism evidence="17 18">
    <name type="scientific">Fumia xinanensis</name>
    <dbReference type="NCBI Taxonomy" id="2763659"/>
    <lineage>
        <taxon>Bacteria</taxon>
        <taxon>Bacillati</taxon>
        <taxon>Bacillota</taxon>
        <taxon>Clostridia</taxon>
        <taxon>Eubacteriales</taxon>
        <taxon>Oscillospiraceae</taxon>
        <taxon>Fumia</taxon>
    </lineage>
</organism>
<dbReference type="PANTHER" id="PTHR11902">
    <property type="entry name" value="ENOLASE"/>
    <property type="match status" value="1"/>
</dbReference>
<dbReference type="EC" id="4.2.1.11" evidence="3 11"/>
<dbReference type="SUPFAM" id="SSF51604">
    <property type="entry name" value="Enolase C-terminal domain-like"/>
    <property type="match status" value="1"/>
</dbReference>
<dbReference type="AlphaFoldDB" id="A0A926E2Q5"/>
<name>A0A926E2Q5_9FIRM</name>
<dbReference type="SFLD" id="SFLDG00178">
    <property type="entry name" value="enolase"/>
    <property type="match status" value="1"/>
</dbReference>
<keyword evidence="8 11" id="KW-0324">Glycolysis</keyword>
<keyword evidence="7 11" id="KW-0460">Magnesium</keyword>
<dbReference type="Pfam" id="PF00113">
    <property type="entry name" value="Enolase_C"/>
    <property type="match status" value="1"/>
</dbReference>
<evidence type="ECO:0000256" key="2">
    <source>
        <dbReference type="ARBA" id="ARBA00009604"/>
    </source>
</evidence>
<dbReference type="InterPro" id="IPR020811">
    <property type="entry name" value="Enolase_N"/>
</dbReference>
<keyword evidence="9 11" id="KW-0456">Lyase</keyword>
<dbReference type="InterPro" id="IPR029017">
    <property type="entry name" value="Enolase-like_N"/>
</dbReference>
<dbReference type="SMART" id="SM01193">
    <property type="entry name" value="Enolase_N"/>
    <property type="match status" value="1"/>
</dbReference>
<reference evidence="17" key="1">
    <citation type="submission" date="2020-08" db="EMBL/GenBank/DDBJ databases">
        <title>Genome public.</title>
        <authorList>
            <person name="Liu C."/>
            <person name="Sun Q."/>
        </authorList>
    </citation>
    <scope>NUCLEOTIDE SEQUENCE</scope>
    <source>
        <strain evidence="17">NSJ-33</strain>
    </source>
</reference>
<sequence length="424" mass="46000">MNITSIKKVSGRQIFDSRGTPTVEATVELQNGLTACASVPSGASTGQYEACELRDGGKEYQGKGVEKAVSNINGKINSALQGKCIFGQQELDQTMIALDGTDNKSRLGANAILAVSLACAKAGAKASNMEFYRYLGGMDGVTLPVPMMNILNGGAHASNNVDIQEFMIRPVGAQSFREAMKIGTEVYHQLKKVLHSKGLSTTVGDEGGFAPDLEDDEQALQLLVEAIEGAGYQPGKEVNIAIDAAASEWFQNGKYFFPKKKKELTREELISYFERFCEKYPVVSIEDPLGEEDFPGFTEITRQIGNKVQIVGDDLFVTNPKRLQKGIEQQSANAILIKPNQIGSLSETMLSIRLAQQNGYQTIISHRSGETEDTSIADISVALNAGQIKTGAPARTDRVCKYNRLLKIEQLLGDAAVYPSSRSR</sequence>
<evidence type="ECO:0000256" key="9">
    <source>
        <dbReference type="ARBA" id="ARBA00023239"/>
    </source>
</evidence>
<feature type="binding site" evidence="13">
    <location>
        <position position="313"/>
    </location>
    <ligand>
        <name>substrate</name>
    </ligand>
</feature>
<dbReference type="NCBIfam" id="TIGR01060">
    <property type="entry name" value="eno"/>
    <property type="match status" value="1"/>
</dbReference>
<accession>A0A926E2Q5</accession>
<dbReference type="Gene3D" id="3.30.390.10">
    <property type="entry name" value="Enolase-like, N-terminal domain"/>
    <property type="match status" value="1"/>
</dbReference>
<dbReference type="SFLD" id="SFLDS00001">
    <property type="entry name" value="Enolase"/>
    <property type="match status" value="1"/>
</dbReference>